<dbReference type="SUPFAM" id="SSF54001">
    <property type="entry name" value="Cysteine proteinases"/>
    <property type="match status" value="1"/>
</dbReference>
<comment type="caution">
    <text evidence="2">The sequence shown here is derived from an EMBL/GenBank/DDBJ whole genome shotgun (WGS) entry which is preliminary data.</text>
</comment>
<dbReference type="AlphaFoldDB" id="A0A1V9YRW4"/>
<dbReference type="InterPro" id="IPR038765">
    <property type="entry name" value="Papain-like_cys_pep_sf"/>
</dbReference>
<evidence type="ECO:0000313" key="2">
    <source>
        <dbReference type="EMBL" id="OQR88293.1"/>
    </source>
</evidence>
<dbReference type="CDD" id="cd02257">
    <property type="entry name" value="Peptidase_C19"/>
    <property type="match status" value="1"/>
</dbReference>
<dbReference type="Proteomes" id="UP000243579">
    <property type="component" value="Unassembled WGS sequence"/>
</dbReference>
<protein>
    <submittedName>
        <fullName evidence="2">Ubiquitin specific peptidase 38</fullName>
    </submittedName>
</protein>
<dbReference type="InterPro" id="IPR028889">
    <property type="entry name" value="USP"/>
</dbReference>
<dbReference type="STRING" id="1202772.A0A1V9YRW4"/>
<dbReference type="GO" id="GO:0005829">
    <property type="term" value="C:cytosol"/>
    <property type="evidence" value="ECO:0007669"/>
    <property type="project" value="TreeGrafter"/>
</dbReference>
<dbReference type="InterPro" id="IPR050164">
    <property type="entry name" value="Peptidase_C19"/>
</dbReference>
<reference evidence="2 3" key="1">
    <citation type="journal article" date="2014" name="Genome Biol. Evol.">
        <title>The secreted proteins of Achlya hypogyna and Thraustotheca clavata identify the ancestral oomycete secretome and reveal gene acquisitions by horizontal gene transfer.</title>
        <authorList>
            <person name="Misner I."/>
            <person name="Blouin N."/>
            <person name="Leonard G."/>
            <person name="Richards T.A."/>
            <person name="Lane C.E."/>
        </authorList>
    </citation>
    <scope>NUCLEOTIDE SEQUENCE [LARGE SCALE GENOMIC DNA]</scope>
    <source>
        <strain evidence="2 3">ATCC 48635</strain>
    </source>
</reference>
<gene>
    <name evidence="2" type="ORF">ACHHYP_06984</name>
</gene>
<keyword evidence="3" id="KW-1185">Reference proteome</keyword>
<dbReference type="OrthoDB" id="420187at2759"/>
<dbReference type="PANTHER" id="PTHR24006:SF908">
    <property type="entry name" value="DEUBIQUITINATING APOPTOTIC INHIBITOR, ISOFORM A"/>
    <property type="match status" value="1"/>
</dbReference>
<accession>A0A1V9YRW4</accession>
<dbReference type="GO" id="GO:0005634">
    <property type="term" value="C:nucleus"/>
    <property type="evidence" value="ECO:0007669"/>
    <property type="project" value="TreeGrafter"/>
</dbReference>
<dbReference type="InterPro" id="IPR001394">
    <property type="entry name" value="Peptidase_C19_UCH"/>
</dbReference>
<feature type="domain" description="USP" evidence="1">
    <location>
        <begin position="334"/>
        <end position="634"/>
    </location>
</feature>
<dbReference type="GO" id="GO:0016579">
    <property type="term" value="P:protein deubiquitination"/>
    <property type="evidence" value="ECO:0007669"/>
    <property type="project" value="InterPro"/>
</dbReference>
<dbReference type="EMBL" id="JNBR01001386">
    <property type="protein sequence ID" value="OQR88293.1"/>
    <property type="molecule type" value="Genomic_DNA"/>
</dbReference>
<evidence type="ECO:0000259" key="1">
    <source>
        <dbReference type="PROSITE" id="PS50235"/>
    </source>
</evidence>
<dbReference type="PROSITE" id="PS50235">
    <property type="entry name" value="USP_3"/>
    <property type="match status" value="1"/>
</dbReference>
<dbReference type="Pfam" id="PF00443">
    <property type="entry name" value="UCH"/>
    <property type="match status" value="1"/>
</dbReference>
<evidence type="ECO:0000313" key="3">
    <source>
        <dbReference type="Proteomes" id="UP000243579"/>
    </source>
</evidence>
<dbReference type="PANTHER" id="PTHR24006">
    <property type="entry name" value="UBIQUITIN CARBOXYL-TERMINAL HYDROLASE"/>
    <property type="match status" value="1"/>
</dbReference>
<dbReference type="PROSITE" id="PS00972">
    <property type="entry name" value="USP_1"/>
    <property type="match status" value="1"/>
</dbReference>
<organism evidence="2 3">
    <name type="scientific">Achlya hypogyna</name>
    <name type="common">Oomycete</name>
    <name type="synonym">Protoachlya hypogyna</name>
    <dbReference type="NCBI Taxonomy" id="1202772"/>
    <lineage>
        <taxon>Eukaryota</taxon>
        <taxon>Sar</taxon>
        <taxon>Stramenopiles</taxon>
        <taxon>Oomycota</taxon>
        <taxon>Saprolegniomycetes</taxon>
        <taxon>Saprolegniales</taxon>
        <taxon>Achlyaceae</taxon>
        <taxon>Achlya</taxon>
    </lineage>
</organism>
<dbReference type="GO" id="GO:0004843">
    <property type="term" value="F:cysteine-type deubiquitinase activity"/>
    <property type="evidence" value="ECO:0007669"/>
    <property type="project" value="InterPro"/>
</dbReference>
<dbReference type="InterPro" id="IPR018200">
    <property type="entry name" value="USP_CS"/>
</dbReference>
<proteinExistence type="predicted"/>
<dbReference type="Gene3D" id="3.90.70.10">
    <property type="entry name" value="Cysteine proteinases"/>
    <property type="match status" value="1"/>
</dbReference>
<name>A0A1V9YRW4_ACHHY</name>
<sequence>MDKLVAALLASEHGDEAQMQYIDVILGSSLTPEQEADVAAVLWAAWPPLTTPSPVVQHGLRALPQQFLQCIRRYINNPSTEVEEEACFLWMQTETRLSEWRSAIKVLLIFMALRPPAASSRIHRVFQECPPVAFSESLLVSELCMNAQKLSEMLIKAGRIRLVGYAGMWLRQLLLMLVNCEQWAVLVKGGTDVLLTAAEQLADRDTIAGALVILETIFLGYQENADVFVAFFSHFYDRIARWTTAHPPLSQKIQVQLHELIQGLLFAFPGHPLVQAHLLKITAALPSPPATFNLEAYVESRRWKNCKQATSSPFLSEDSSSEPAAPRSRIPGVVGLKNVGNSCYMNAVLQGLFWTPGLHELFSGVSSRRGSVVSEFQALVHAARTSEASWLNATIMQRFRSSLVPEYQTSRQQDAAEFLIYLLDALGSQSDRSTASTLAAIFQGTFERQITCDDCRAASVVAEDFTDLHVPVQGTAPTLPQLLAALFEPEELSERLENAYFCEACNAKRTARKTTCIRSAPQHLILSINRFQYNLQRGIREKICDPVNCSGNVTLPTTTGDVKYEMYAVIVHAGSRADHGHYYAYCRRPSASSGQAPWLLLNDSQVSEVGDGLVAGMLAHATTDTPYLLFYRRAPT</sequence>